<keyword evidence="3" id="KW-1185">Reference proteome</keyword>
<name>A0A2V3IPE5_9FLOR</name>
<dbReference type="Proteomes" id="UP000247409">
    <property type="component" value="Unassembled WGS sequence"/>
</dbReference>
<evidence type="ECO:0000256" key="1">
    <source>
        <dbReference type="SAM" id="Coils"/>
    </source>
</evidence>
<accession>A0A2V3IPE5</accession>
<comment type="caution">
    <text evidence="2">The sequence shown here is derived from an EMBL/GenBank/DDBJ whole genome shotgun (WGS) entry which is preliminary data.</text>
</comment>
<organism evidence="2 3">
    <name type="scientific">Gracilariopsis chorda</name>
    <dbReference type="NCBI Taxonomy" id="448386"/>
    <lineage>
        <taxon>Eukaryota</taxon>
        <taxon>Rhodophyta</taxon>
        <taxon>Florideophyceae</taxon>
        <taxon>Rhodymeniophycidae</taxon>
        <taxon>Gracilariales</taxon>
        <taxon>Gracilariaceae</taxon>
        <taxon>Gracilariopsis</taxon>
    </lineage>
</organism>
<proteinExistence type="predicted"/>
<gene>
    <name evidence="2" type="ORF">BWQ96_06385</name>
</gene>
<evidence type="ECO:0000313" key="3">
    <source>
        <dbReference type="Proteomes" id="UP000247409"/>
    </source>
</evidence>
<reference evidence="2 3" key="1">
    <citation type="journal article" date="2018" name="Mol. Biol. Evol.">
        <title>Analysis of the draft genome of the red seaweed Gracilariopsis chorda provides insights into genome size evolution in Rhodophyta.</title>
        <authorList>
            <person name="Lee J."/>
            <person name="Yang E.C."/>
            <person name="Graf L."/>
            <person name="Yang J.H."/>
            <person name="Qiu H."/>
            <person name="Zel Zion U."/>
            <person name="Chan C.X."/>
            <person name="Stephens T.G."/>
            <person name="Weber A.P.M."/>
            <person name="Boo G.H."/>
            <person name="Boo S.M."/>
            <person name="Kim K.M."/>
            <person name="Shin Y."/>
            <person name="Jung M."/>
            <person name="Lee S.J."/>
            <person name="Yim H.S."/>
            <person name="Lee J.H."/>
            <person name="Bhattacharya D."/>
            <person name="Yoon H.S."/>
        </authorList>
    </citation>
    <scope>NUCLEOTIDE SEQUENCE [LARGE SCALE GENOMIC DNA]</scope>
    <source>
        <strain evidence="2 3">SKKU-2015</strain>
        <tissue evidence="2">Whole body</tissue>
    </source>
</reference>
<evidence type="ECO:0000313" key="2">
    <source>
        <dbReference type="EMBL" id="PXF43919.1"/>
    </source>
</evidence>
<dbReference type="AlphaFoldDB" id="A0A2V3IPE5"/>
<sequence length="206" mass="22160">MLPSIETIAFLPLCPTSDRRLVCYSRPELSRRRPRRSPVTSPPPLACTSFDKDIALQKAKAAYKAAKAEYKILKAKYKILKQESAQLKDPLPKESNRTPVTLKATTKAHSNDAVAVCNGKSCCRMGADAVAMLIGKNIARAPCMKMCGGVGPSVKQGDTVVKVDLKKAVQDAVATSTEHGQSDKCGSTSTETLKISAEVIRDKIAV</sequence>
<protein>
    <submittedName>
        <fullName evidence="2">Uncharacterized protein</fullName>
    </submittedName>
</protein>
<dbReference type="EMBL" id="NBIV01000108">
    <property type="protein sequence ID" value="PXF43919.1"/>
    <property type="molecule type" value="Genomic_DNA"/>
</dbReference>
<dbReference type="CDD" id="cd02980">
    <property type="entry name" value="TRX_Fd_family"/>
    <property type="match status" value="1"/>
</dbReference>
<keyword evidence="1" id="KW-0175">Coiled coil</keyword>
<feature type="coiled-coil region" evidence="1">
    <location>
        <begin position="56"/>
        <end position="83"/>
    </location>
</feature>
<dbReference type="OrthoDB" id="10621490at2759"/>